<comment type="caution">
    <text evidence="10">The sequence shown here is derived from an EMBL/GenBank/DDBJ whole genome shotgun (WGS) entry which is preliminary data.</text>
</comment>
<dbReference type="GO" id="GO:0000156">
    <property type="term" value="F:phosphorelay response regulator activity"/>
    <property type="evidence" value="ECO:0007669"/>
    <property type="project" value="TreeGrafter"/>
</dbReference>
<dbReference type="InterPro" id="IPR011006">
    <property type="entry name" value="CheY-like_superfamily"/>
</dbReference>
<dbReference type="GO" id="GO:0032993">
    <property type="term" value="C:protein-DNA complex"/>
    <property type="evidence" value="ECO:0007669"/>
    <property type="project" value="TreeGrafter"/>
</dbReference>
<dbReference type="CDD" id="cd17536">
    <property type="entry name" value="REC_YesN-like"/>
    <property type="match status" value="1"/>
</dbReference>
<feature type="modified residue" description="4-aspartylphosphate" evidence="6">
    <location>
        <position position="63"/>
    </location>
</feature>
<dbReference type="OrthoDB" id="9800029at2"/>
<dbReference type="PANTHER" id="PTHR48111:SF1">
    <property type="entry name" value="TWO-COMPONENT RESPONSE REGULATOR ORR33"/>
    <property type="match status" value="1"/>
</dbReference>
<evidence type="ECO:0000259" key="9">
    <source>
        <dbReference type="PROSITE" id="PS51755"/>
    </source>
</evidence>
<dbReference type="EMBL" id="PDKN01000008">
    <property type="protein sequence ID" value="RXJ55284.1"/>
    <property type="molecule type" value="Genomic_DNA"/>
</dbReference>
<evidence type="ECO:0000256" key="2">
    <source>
        <dbReference type="ARBA" id="ARBA00023012"/>
    </source>
</evidence>
<evidence type="ECO:0000259" key="8">
    <source>
        <dbReference type="PROSITE" id="PS50110"/>
    </source>
</evidence>
<dbReference type="Proteomes" id="UP000290657">
    <property type="component" value="Unassembled WGS sequence"/>
</dbReference>
<keyword evidence="2" id="KW-0902">Two-component regulatory system</keyword>
<evidence type="ECO:0000313" key="11">
    <source>
        <dbReference type="Proteomes" id="UP000290657"/>
    </source>
</evidence>
<dbReference type="GO" id="GO:0000976">
    <property type="term" value="F:transcription cis-regulatory region binding"/>
    <property type="evidence" value="ECO:0007669"/>
    <property type="project" value="TreeGrafter"/>
</dbReference>
<dbReference type="AlphaFoldDB" id="A0A4Q0XPI9"/>
<feature type="domain" description="Response regulatory" evidence="8">
    <location>
        <begin position="14"/>
        <end position="128"/>
    </location>
</feature>
<protein>
    <submittedName>
        <fullName evidence="10">DNA-binding response regulator</fullName>
    </submittedName>
</protein>
<feature type="DNA-binding region" description="OmpR/PhoB-type" evidence="7">
    <location>
        <begin position="134"/>
        <end position="228"/>
    </location>
</feature>
<keyword evidence="11" id="KW-1185">Reference proteome</keyword>
<dbReference type="InterPro" id="IPR001867">
    <property type="entry name" value="OmpR/PhoB-type_DNA-bd"/>
</dbReference>
<keyword evidence="3" id="KW-0805">Transcription regulation</keyword>
<dbReference type="Pfam" id="PF00486">
    <property type="entry name" value="Trans_reg_C"/>
    <property type="match status" value="1"/>
</dbReference>
<dbReference type="InterPro" id="IPR001789">
    <property type="entry name" value="Sig_transdc_resp-reg_receiver"/>
</dbReference>
<dbReference type="GO" id="GO:0005829">
    <property type="term" value="C:cytosol"/>
    <property type="evidence" value="ECO:0007669"/>
    <property type="project" value="TreeGrafter"/>
</dbReference>
<dbReference type="Pfam" id="PF00072">
    <property type="entry name" value="Response_reg"/>
    <property type="match status" value="1"/>
</dbReference>
<keyword evidence="4 7" id="KW-0238">DNA-binding</keyword>
<dbReference type="SUPFAM" id="SSF52172">
    <property type="entry name" value="CheY-like"/>
    <property type="match status" value="1"/>
</dbReference>
<keyword evidence="5" id="KW-0804">Transcription</keyword>
<dbReference type="InterPro" id="IPR016032">
    <property type="entry name" value="Sig_transdc_resp-reg_C-effctor"/>
</dbReference>
<organism evidence="10 11">
    <name type="scientific">Candidatus Marinarcus aquaticus</name>
    <dbReference type="NCBI Taxonomy" id="2044504"/>
    <lineage>
        <taxon>Bacteria</taxon>
        <taxon>Pseudomonadati</taxon>
        <taxon>Campylobacterota</taxon>
        <taxon>Epsilonproteobacteria</taxon>
        <taxon>Campylobacterales</taxon>
        <taxon>Arcobacteraceae</taxon>
        <taxon>Candidatus Marinarcus</taxon>
    </lineage>
</organism>
<evidence type="ECO:0000256" key="1">
    <source>
        <dbReference type="ARBA" id="ARBA00022553"/>
    </source>
</evidence>
<evidence type="ECO:0000256" key="4">
    <source>
        <dbReference type="ARBA" id="ARBA00023125"/>
    </source>
</evidence>
<name>A0A4Q0XPI9_9BACT</name>
<evidence type="ECO:0000256" key="7">
    <source>
        <dbReference type="PROSITE-ProRule" id="PRU01091"/>
    </source>
</evidence>
<evidence type="ECO:0000256" key="5">
    <source>
        <dbReference type="ARBA" id="ARBA00023163"/>
    </source>
</evidence>
<dbReference type="SMART" id="SM00448">
    <property type="entry name" value="REC"/>
    <property type="match status" value="1"/>
</dbReference>
<gene>
    <name evidence="10" type="ORF">CRV04_10625</name>
</gene>
<accession>A0A4Q0XPI9</accession>
<dbReference type="PROSITE" id="PS51755">
    <property type="entry name" value="OMPR_PHOB"/>
    <property type="match status" value="1"/>
</dbReference>
<dbReference type="GO" id="GO:0006355">
    <property type="term" value="P:regulation of DNA-templated transcription"/>
    <property type="evidence" value="ECO:0007669"/>
    <property type="project" value="InterPro"/>
</dbReference>
<dbReference type="Gene3D" id="3.40.50.2300">
    <property type="match status" value="1"/>
</dbReference>
<dbReference type="SUPFAM" id="SSF46894">
    <property type="entry name" value="C-terminal effector domain of the bipartite response regulators"/>
    <property type="match status" value="1"/>
</dbReference>
<dbReference type="PROSITE" id="PS50110">
    <property type="entry name" value="RESPONSE_REGULATORY"/>
    <property type="match status" value="1"/>
</dbReference>
<evidence type="ECO:0000313" key="10">
    <source>
        <dbReference type="EMBL" id="RXJ55284.1"/>
    </source>
</evidence>
<dbReference type="InterPro" id="IPR039420">
    <property type="entry name" value="WalR-like"/>
</dbReference>
<keyword evidence="1 6" id="KW-0597">Phosphoprotein</keyword>
<evidence type="ECO:0000256" key="3">
    <source>
        <dbReference type="ARBA" id="ARBA00023015"/>
    </source>
</evidence>
<dbReference type="SMART" id="SM00862">
    <property type="entry name" value="Trans_reg_C"/>
    <property type="match status" value="1"/>
</dbReference>
<feature type="domain" description="OmpR/PhoB-type" evidence="9">
    <location>
        <begin position="134"/>
        <end position="228"/>
    </location>
</feature>
<dbReference type="PANTHER" id="PTHR48111">
    <property type="entry name" value="REGULATOR OF RPOS"/>
    <property type="match status" value="1"/>
</dbReference>
<proteinExistence type="predicted"/>
<dbReference type="Gene3D" id="1.10.10.10">
    <property type="entry name" value="Winged helix-like DNA-binding domain superfamily/Winged helix DNA-binding domain"/>
    <property type="match status" value="1"/>
</dbReference>
<reference evidence="10 11" key="1">
    <citation type="submission" date="2017-10" db="EMBL/GenBank/DDBJ databases">
        <title>Genomics of the genus Arcobacter.</title>
        <authorList>
            <person name="Perez-Cataluna A."/>
            <person name="Figueras M.J."/>
        </authorList>
    </citation>
    <scope>NUCLEOTIDE SEQUENCE [LARGE SCALE GENOMIC DNA]</scope>
    <source>
        <strain evidence="10 11">CECT 8987</strain>
    </source>
</reference>
<sequence length="228" mass="27000">MLSKELIDQLSNFTLLYVEDEEGIRNNIFEIFQDVFKEIHLAKNGEEAYKIYTEQKPDLIITDIRMPKMDGIELIEKIRQTNSKVRVIIFSAYTDLDYMLKAAELHLVKYIIKPVNEEKLVDALESFLNSYEGTKIYTLIPQWLFDEGRSTIKGPEEEFILTKKETKFLKLLLKKHRIITYEEMENLIWTHEHIMTQNALRLFIKNFRKKLPPNILKNVQGIGYQLVI</sequence>
<evidence type="ECO:0000256" key="6">
    <source>
        <dbReference type="PROSITE-ProRule" id="PRU00169"/>
    </source>
</evidence>
<dbReference type="RefSeq" id="WP_128996830.1">
    <property type="nucleotide sequence ID" value="NZ_PDKN01000008.1"/>
</dbReference>
<dbReference type="InterPro" id="IPR036388">
    <property type="entry name" value="WH-like_DNA-bd_sf"/>
</dbReference>